<proteinExistence type="predicted"/>
<sequence length="167" mass="19157">MMCMRINTFLFFLMMQGGVFAQTNKILNGDQIYVRGFRVQPDNFLYYNASEKNMTIFTIKKFPNYQSINNSILTGQTVLLTTLDGKQCCVDNKTKNVKCECSPDTPPSLRILDKHGQDKAILRNAHYVKFRELKSNIDCSIENQSPLICNAKSTKTQEYGFVIFKVL</sequence>
<accession>A0A6C0BEM4</accession>
<protein>
    <submittedName>
        <fullName evidence="1">Uncharacterized protein</fullName>
    </submittedName>
</protein>
<name>A0A6C0BEM4_9ZZZZ</name>
<dbReference type="AlphaFoldDB" id="A0A6C0BEM4"/>
<organism evidence="1">
    <name type="scientific">viral metagenome</name>
    <dbReference type="NCBI Taxonomy" id="1070528"/>
    <lineage>
        <taxon>unclassified sequences</taxon>
        <taxon>metagenomes</taxon>
        <taxon>organismal metagenomes</taxon>
    </lineage>
</organism>
<evidence type="ECO:0000313" key="1">
    <source>
        <dbReference type="EMBL" id="QHS90765.1"/>
    </source>
</evidence>
<dbReference type="EMBL" id="MN739145">
    <property type="protein sequence ID" value="QHS90765.1"/>
    <property type="molecule type" value="Genomic_DNA"/>
</dbReference>
<reference evidence="1" key="1">
    <citation type="journal article" date="2020" name="Nature">
        <title>Giant virus diversity and host interactions through global metagenomics.</title>
        <authorList>
            <person name="Schulz F."/>
            <person name="Roux S."/>
            <person name="Paez-Espino D."/>
            <person name="Jungbluth S."/>
            <person name="Walsh D.A."/>
            <person name="Denef V.J."/>
            <person name="McMahon K.D."/>
            <person name="Konstantinidis K.T."/>
            <person name="Eloe-Fadrosh E.A."/>
            <person name="Kyrpides N.C."/>
            <person name="Woyke T."/>
        </authorList>
    </citation>
    <scope>NUCLEOTIDE SEQUENCE</scope>
    <source>
        <strain evidence="1">GVMAG-M-3300010354-11</strain>
    </source>
</reference>